<evidence type="ECO:0000313" key="3">
    <source>
        <dbReference type="Proteomes" id="UP001189429"/>
    </source>
</evidence>
<organism evidence="2 3">
    <name type="scientific">Prorocentrum cordatum</name>
    <dbReference type="NCBI Taxonomy" id="2364126"/>
    <lineage>
        <taxon>Eukaryota</taxon>
        <taxon>Sar</taxon>
        <taxon>Alveolata</taxon>
        <taxon>Dinophyceae</taxon>
        <taxon>Prorocentrales</taxon>
        <taxon>Prorocentraceae</taxon>
        <taxon>Prorocentrum</taxon>
    </lineage>
</organism>
<evidence type="ECO:0000256" key="1">
    <source>
        <dbReference type="SAM" id="MobiDB-lite"/>
    </source>
</evidence>
<keyword evidence="3" id="KW-1185">Reference proteome</keyword>
<evidence type="ECO:0000313" key="2">
    <source>
        <dbReference type="EMBL" id="CAK0870849.1"/>
    </source>
</evidence>
<comment type="caution">
    <text evidence="2">The sequence shown here is derived from an EMBL/GenBank/DDBJ whole genome shotgun (WGS) entry which is preliminary data.</text>
</comment>
<accession>A0ABN9VCP3</accession>
<sequence length="175" mass="19094">MAEVGGRDVRGPLSSARRRSARPYATPILGAVAFRRCGASAEFPNDELQFTLMHDQPGRISRIFETAWSELLDEPRKMKCILPAGNTPVDFAVSRRDRQGNPLPPSGSSASLAGEVAAARGRGTSSGLPKMPKEHSLRRRIQDFVTHERSSRTQQSSICSASRWSICCANKAVTI</sequence>
<protein>
    <submittedName>
        <fullName evidence="2">Uncharacterized protein</fullName>
    </submittedName>
</protein>
<reference evidence="2" key="1">
    <citation type="submission" date="2023-10" db="EMBL/GenBank/DDBJ databases">
        <authorList>
            <person name="Chen Y."/>
            <person name="Shah S."/>
            <person name="Dougan E. K."/>
            <person name="Thang M."/>
            <person name="Chan C."/>
        </authorList>
    </citation>
    <scope>NUCLEOTIDE SEQUENCE [LARGE SCALE GENOMIC DNA]</scope>
</reference>
<gene>
    <name evidence="2" type="ORF">PCOR1329_LOCUS56836</name>
</gene>
<feature type="region of interest" description="Disordered" evidence="1">
    <location>
        <begin position="95"/>
        <end position="136"/>
    </location>
</feature>
<proteinExistence type="predicted"/>
<dbReference type="Proteomes" id="UP001189429">
    <property type="component" value="Unassembled WGS sequence"/>
</dbReference>
<dbReference type="EMBL" id="CAUYUJ010017004">
    <property type="protein sequence ID" value="CAK0870849.1"/>
    <property type="molecule type" value="Genomic_DNA"/>
</dbReference>
<name>A0ABN9VCP3_9DINO</name>